<proteinExistence type="predicted"/>
<dbReference type="EMBL" id="JBITYG010000011">
    <property type="protein sequence ID" value="MFI9105152.1"/>
    <property type="molecule type" value="Genomic_DNA"/>
</dbReference>
<feature type="signal peptide" evidence="1">
    <location>
        <begin position="1"/>
        <end position="29"/>
    </location>
</feature>
<evidence type="ECO:0000313" key="3">
    <source>
        <dbReference type="Proteomes" id="UP001614394"/>
    </source>
</evidence>
<name>A0ABW8CH93_9ACTN</name>
<dbReference type="RefSeq" id="WP_399655890.1">
    <property type="nucleotide sequence ID" value="NZ_JBITYG010000011.1"/>
</dbReference>
<accession>A0ABW8CH93</accession>
<keyword evidence="3" id="KW-1185">Reference proteome</keyword>
<evidence type="ECO:0000313" key="2">
    <source>
        <dbReference type="EMBL" id="MFI9105152.1"/>
    </source>
</evidence>
<sequence>MKKISAAVAAVLVSGVMASTAITTAPAYAQDRRPVAATAAAAGSWHFTGSFFATKSPCVDAGQEYQREGFPYQCRYGYFPATNQYLYWLFIYN</sequence>
<reference evidence="2 3" key="1">
    <citation type="submission" date="2024-10" db="EMBL/GenBank/DDBJ databases">
        <title>The Natural Products Discovery Center: Release of the First 8490 Sequenced Strains for Exploring Actinobacteria Biosynthetic Diversity.</title>
        <authorList>
            <person name="Kalkreuter E."/>
            <person name="Kautsar S.A."/>
            <person name="Yang D."/>
            <person name="Bader C.D."/>
            <person name="Teijaro C.N."/>
            <person name="Fluegel L."/>
            <person name="Davis C.M."/>
            <person name="Simpson J.R."/>
            <person name="Lauterbach L."/>
            <person name="Steele A.D."/>
            <person name="Gui C."/>
            <person name="Meng S."/>
            <person name="Li G."/>
            <person name="Viehrig K."/>
            <person name="Ye F."/>
            <person name="Su P."/>
            <person name="Kiefer A.F."/>
            <person name="Nichols A."/>
            <person name="Cepeda A.J."/>
            <person name="Yan W."/>
            <person name="Fan B."/>
            <person name="Jiang Y."/>
            <person name="Adhikari A."/>
            <person name="Zheng C.-J."/>
            <person name="Schuster L."/>
            <person name="Cowan T.M."/>
            <person name="Smanski M.J."/>
            <person name="Chevrette M.G."/>
            <person name="De Carvalho L.P.S."/>
            <person name="Shen B."/>
        </authorList>
    </citation>
    <scope>NUCLEOTIDE SEQUENCE [LARGE SCALE GENOMIC DNA]</scope>
    <source>
        <strain evidence="2 3">NPDC053399</strain>
    </source>
</reference>
<feature type="chain" id="PRO_5047464138" evidence="1">
    <location>
        <begin position="30"/>
        <end position="93"/>
    </location>
</feature>
<evidence type="ECO:0000256" key="1">
    <source>
        <dbReference type="SAM" id="SignalP"/>
    </source>
</evidence>
<gene>
    <name evidence="2" type="ORF">ACIGXA_32055</name>
</gene>
<comment type="caution">
    <text evidence="2">The sequence shown here is derived from an EMBL/GenBank/DDBJ whole genome shotgun (WGS) entry which is preliminary data.</text>
</comment>
<dbReference type="Proteomes" id="UP001614394">
    <property type="component" value="Unassembled WGS sequence"/>
</dbReference>
<organism evidence="2 3">
    <name type="scientific">Streptomyces fildesensis</name>
    <dbReference type="NCBI Taxonomy" id="375757"/>
    <lineage>
        <taxon>Bacteria</taxon>
        <taxon>Bacillati</taxon>
        <taxon>Actinomycetota</taxon>
        <taxon>Actinomycetes</taxon>
        <taxon>Kitasatosporales</taxon>
        <taxon>Streptomycetaceae</taxon>
        <taxon>Streptomyces</taxon>
    </lineage>
</organism>
<protein>
    <submittedName>
        <fullName evidence="2">Uncharacterized protein</fullName>
    </submittedName>
</protein>
<keyword evidence="1" id="KW-0732">Signal</keyword>